<dbReference type="EC" id="2.7.7.49" evidence="1"/>
<dbReference type="PANTHER" id="PTHR37984">
    <property type="entry name" value="PROTEIN CBG26694"/>
    <property type="match status" value="1"/>
</dbReference>
<dbReference type="PANTHER" id="PTHR37984:SF5">
    <property type="entry name" value="PROTEIN NYNRIN-LIKE"/>
    <property type="match status" value="1"/>
</dbReference>
<dbReference type="SUPFAM" id="SSF53098">
    <property type="entry name" value="Ribonuclease H-like"/>
    <property type="match status" value="1"/>
</dbReference>
<gene>
    <name evidence="3" type="ORF">ACAOBT_LOCUS30568</name>
</gene>
<evidence type="ECO:0000259" key="2">
    <source>
        <dbReference type="PROSITE" id="PS50994"/>
    </source>
</evidence>
<dbReference type="InterPro" id="IPR050951">
    <property type="entry name" value="Retrovirus_Pol_polyprotein"/>
</dbReference>
<dbReference type="GO" id="GO:0015074">
    <property type="term" value="P:DNA integration"/>
    <property type="evidence" value="ECO:0007669"/>
    <property type="project" value="InterPro"/>
</dbReference>
<dbReference type="GO" id="GO:0003964">
    <property type="term" value="F:RNA-directed DNA polymerase activity"/>
    <property type="evidence" value="ECO:0007669"/>
    <property type="project" value="UniProtKB-EC"/>
</dbReference>
<organism evidence="3 4">
    <name type="scientific">Acanthoscelides obtectus</name>
    <name type="common">Bean weevil</name>
    <name type="synonym">Bruchus obtectus</name>
    <dbReference type="NCBI Taxonomy" id="200917"/>
    <lineage>
        <taxon>Eukaryota</taxon>
        <taxon>Metazoa</taxon>
        <taxon>Ecdysozoa</taxon>
        <taxon>Arthropoda</taxon>
        <taxon>Hexapoda</taxon>
        <taxon>Insecta</taxon>
        <taxon>Pterygota</taxon>
        <taxon>Neoptera</taxon>
        <taxon>Endopterygota</taxon>
        <taxon>Coleoptera</taxon>
        <taxon>Polyphaga</taxon>
        <taxon>Cucujiformia</taxon>
        <taxon>Chrysomeloidea</taxon>
        <taxon>Chrysomelidae</taxon>
        <taxon>Bruchinae</taxon>
        <taxon>Bruchini</taxon>
        <taxon>Acanthoscelides</taxon>
    </lineage>
</organism>
<dbReference type="InterPro" id="IPR012337">
    <property type="entry name" value="RNaseH-like_sf"/>
</dbReference>
<evidence type="ECO:0000256" key="1">
    <source>
        <dbReference type="ARBA" id="ARBA00012493"/>
    </source>
</evidence>
<dbReference type="InterPro" id="IPR036397">
    <property type="entry name" value="RNaseH_sf"/>
</dbReference>
<dbReference type="AlphaFoldDB" id="A0A9P0MB01"/>
<reference evidence="3" key="1">
    <citation type="submission" date="2022-03" db="EMBL/GenBank/DDBJ databases">
        <authorList>
            <person name="Sayadi A."/>
        </authorList>
    </citation>
    <scope>NUCLEOTIDE SEQUENCE</scope>
</reference>
<evidence type="ECO:0000313" key="3">
    <source>
        <dbReference type="EMBL" id="CAH2009008.1"/>
    </source>
</evidence>
<name>A0A9P0MB01_ACAOB</name>
<comment type="caution">
    <text evidence="3">The sequence shown here is derived from an EMBL/GenBank/DDBJ whole genome shotgun (WGS) entry which is preliminary data.</text>
</comment>
<dbReference type="GO" id="GO:0003676">
    <property type="term" value="F:nucleic acid binding"/>
    <property type="evidence" value="ECO:0007669"/>
    <property type="project" value="InterPro"/>
</dbReference>
<proteinExistence type="predicted"/>
<dbReference type="Proteomes" id="UP001152888">
    <property type="component" value="Unassembled WGS sequence"/>
</dbReference>
<dbReference type="InterPro" id="IPR041588">
    <property type="entry name" value="Integrase_H2C2"/>
</dbReference>
<dbReference type="EMBL" id="CAKOFQ010007846">
    <property type="protein sequence ID" value="CAH2009008.1"/>
    <property type="molecule type" value="Genomic_DNA"/>
</dbReference>
<sequence length="401" mass="46077">MRESRVAGQPLWDQAAAPTAAPAHWKDCRQSRIRAASTGLLRLEVYSPVTAMPADVRSNALAFGASLKDLKEICEIIKIPEVIMLKNSKNKLFIEHILRDPNEMKDMNPKISKIRDVQKVENKEIRHIILNDFHILPTGGHAGMNRMYNIIKKFYFWNGLQRAVQDFVSKCDECQRYEHSRPYVEPMSITTTASSAFQKCELTKFVECYPIKNKEATTVAGAFVENFILRFRIPQEIGSDKGTEFISTTLREICNILEVKQICSTAYHHQSLDRWRSWVQFWSFAFNTTVHTGTKYTPYELVFGKVCNLPSNIKRQVGLLYNLDSQPLELKFRLQQAQADAKNNLLISKNKRKKTYDLKINTISYKPVDILLIKNEGGTKMEAFSNGPYRYVVIEDKAPNI</sequence>
<evidence type="ECO:0000313" key="4">
    <source>
        <dbReference type="Proteomes" id="UP001152888"/>
    </source>
</evidence>
<dbReference type="PROSITE" id="PS50994">
    <property type="entry name" value="INTEGRASE"/>
    <property type="match status" value="1"/>
</dbReference>
<dbReference type="OrthoDB" id="2193640at2759"/>
<dbReference type="Pfam" id="PF17921">
    <property type="entry name" value="Integrase_H2C2"/>
    <property type="match status" value="1"/>
</dbReference>
<keyword evidence="4" id="KW-1185">Reference proteome</keyword>
<accession>A0A9P0MB01</accession>
<dbReference type="InterPro" id="IPR001584">
    <property type="entry name" value="Integrase_cat-core"/>
</dbReference>
<dbReference type="Gene3D" id="1.10.340.70">
    <property type="match status" value="1"/>
</dbReference>
<feature type="domain" description="Integrase catalytic" evidence="2">
    <location>
        <begin position="202"/>
        <end position="271"/>
    </location>
</feature>
<protein>
    <recommendedName>
        <fullName evidence="1">RNA-directed DNA polymerase</fullName>
        <ecNumber evidence="1">2.7.7.49</ecNumber>
    </recommendedName>
</protein>
<dbReference type="Gene3D" id="3.30.420.10">
    <property type="entry name" value="Ribonuclease H-like superfamily/Ribonuclease H"/>
    <property type="match status" value="1"/>
</dbReference>